<keyword evidence="1" id="KW-0812">Transmembrane</keyword>
<dbReference type="RefSeq" id="WP_139078795.1">
    <property type="nucleotide sequence ID" value="NZ_VDFU01000043.1"/>
</dbReference>
<keyword evidence="1" id="KW-1133">Transmembrane helix</keyword>
<protein>
    <submittedName>
        <fullName evidence="2">MFS transporter</fullName>
    </submittedName>
</protein>
<dbReference type="OrthoDB" id="9808182at2"/>
<evidence type="ECO:0000313" key="2">
    <source>
        <dbReference type="EMBL" id="TNC46010.1"/>
    </source>
</evidence>
<comment type="caution">
    <text evidence="2">The sequence shown here is derived from an EMBL/GenBank/DDBJ whole genome shotgun (WGS) entry which is preliminary data.</text>
</comment>
<name>A0A5C4MMY5_9RHOB</name>
<gene>
    <name evidence="2" type="ORF">FHG66_19670</name>
</gene>
<dbReference type="AlphaFoldDB" id="A0A5C4MMY5"/>
<dbReference type="SUPFAM" id="SSF103473">
    <property type="entry name" value="MFS general substrate transporter"/>
    <property type="match status" value="1"/>
</dbReference>
<evidence type="ECO:0000313" key="3">
    <source>
        <dbReference type="Proteomes" id="UP000305887"/>
    </source>
</evidence>
<sequence>MFLRRFLGRPRLVAGWRFATIRSSGWWVYIVYLPLFCLQNGLGEKVGGAALSLSNAVLFATPLLLRLMQRMSVRGAVRGAFGYCAACFALAAPLSPWPWATVACLVLASAGLVMLDVCGSLPFLMAVKPSERTEMAAVYSSFRDVSGILSPAAGGAIVVVGPVAAVFAPTGVAMGLAWDIAGSVHPHLGRRPGQGA</sequence>
<feature type="transmembrane region" description="Helical" evidence="1">
    <location>
        <begin position="80"/>
        <end position="99"/>
    </location>
</feature>
<feature type="transmembrane region" description="Helical" evidence="1">
    <location>
        <begin position="47"/>
        <end position="68"/>
    </location>
</feature>
<feature type="transmembrane region" description="Helical" evidence="1">
    <location>
        <begin position="148"/>
        <end position="168"/>
    </location>
</feature>
<dbReference type="Proteomes" id="UP000305887">
    <property type="component" value="Unassembled WGS sequence"/>
</dbReference>
<reference evidence="2 3" key="1">
    <citation type="submission" date="2019-06" db="EMBL/GenBank/DDBJ databases">
        <title>YIM 131921 draft genome.</title>
        <authorList>
            <person name="Jiang L."/>
        </authorList>
    </citation>
    <scope>NUCLEOTIDE SEQUENCE [LARGE SCALE GENOMIC DNA]</scope>
    <source>
        <strain evidence="2 3">YIM 131921</strain>
    </source>
</reference>
<dbReference type="Gene3D" id="1.20.1250.20">
    <property type="entry name" value="MFS general substrate transporter like domains"/>
    <property type="match status" value="1"/>
</dbReference>
<evidence type="ECO:0000256" key="1">
    <source>
        <dbReference type="SAM" id="Phobius"/>
    </source>
</evidence>
<keyword evidence="1" id="KW-0472">Membrane</keyword>
<keyword evidence="3" id="KW-1185">Reference proteome</keyword>
<dbReference type="InterPro" id="IPR036259">
    <property type="entry name" value="MFS_trans_sf"/>
</dbReference>
<accession>A0A5C4MMY5</accession>
<dbReference type="EMBL" id="VDFU01000043">
    <property type="protein sequence ID" value="TNC46010.1"/>
    <property type="molecule type" value="Genomic_DNA"/>
</dbReference>
<proteinExistence type="predicted"/>
<feature type="transmembrane region" description="Helical" evidence="1">
    <location>
        <begin position="105"/>
        <end position="127"/>
    </location>
</feature>
<organism evidence="2 3">
    <name type="scientific">Rubellimicrobium rubrum</name>
    <dbReference type="NCBI Taxonomy" id="2585369"/>
    <lineage>
        <taxon>Bacteria</taxon>
        <taxon>Pseudomonadati</taxon>
        <taxon>Pseudomonadota</taxon>
        <taxon>Alphaproteobacteria</taxon>
        <taxon>Rhodobacterales</taxon>
        <taxon>Roseobacteraceae</taxon>
        <taxon>Rubellimicrobium</taxon>
    </lineage>
</organism>
<feature type="transmembrane region" description="Helical" evidence="1">
    <location>
        <begin position="12"/>
        <end position="35"/>
    </location>
</feature>